<dbReference type="InterPro" id="IPR011527">
    <property type="entry name" value="ABC1_TM_dom"/>
</dbReference>
<dbReference type="FunFam" id="3.40.50.300:FF:001726">
    <property type="entry name" value="Multidrug resistance-associated protein 4"/>
    <property type="match status" value="1"/>
</dbReference>
<evidence type="ECO:0000256" key="20">
    <source>
        <dbReference type="ARBA" id="ARBA00023180"/>
    </source>
</evidence>
<dbReference type="Gene3D" id="3.40.50.300">
    <property type="entry name" value="P-loop containing nucleotide triphosphate hydrolases"/>
    <property type="match status" value="2"/>
</dbReference>
<dbReference type="PANTHER" id="PTHR24223">
    <property type="entry name" value="ATP-BINDING CASSETTE SUB-FAMILY C"/>
    <property type="match status" value="1"/>
</dbReference>
<dbReference type="GO" id="GO:0140359">
    <property type="term" value="F:ABC-type transporter activity"/>
    <property type="evidence" value="ECO:0007669"/>
    <property type="project" value="InterPro"/>
</dbReference>
<evidence type="ECO:0000256" key="13">
    <source>
        <dbReference type="ARBA" id="ARBA00022753"/>
    </source>
</evidence>
<evidence type="ECO:0000256" key="25">
    <source>
        <dbReference type="ARBA" id="ARBA00029720"/>
    </source>
</evidence>
<evidence type="ECO:0000256" key="12">
    <source>
        <dbReference type="ARBA" id="ARBA00022741"/>
    </source>
</evidence>
<feature type="domain" description="ABC transmembrane type-1" evidence="34">
    <location>
        <begin position="97"/>
        <end position="362"/>
    </location>
</feature>
<keyword evidence="19" id="KW-0869">Chloride channel</keyword>
<dbReference type="SUPFAM" id="SSF52540">
    <property type="entry name" value="P-loop containing nucleoside triphosphate hydrolases"/>
    <property type="match status" value="2"/>
</dbReference>
<comment type="subcellular location">
    <subcellularLocation>
        <location evidence="2">Apical cell membrane</location>
        <topology evidence="2">Multi-pass membrane protein</topology>
    </subcellularLocation>
    <subcellularLocation>
        <location evidence="4">Early endosome membrane</location>
        <topology evidence="4">Multi-pass membrane protein</topology>
    </subcellularLocation>
    <subcellularLocation>
        <location evidence="3">Endoplasmic reticulum membrane</location>
        <topology evidence="3">Multi-pass membrane protein</topology>
    </subcellularLocation>
    <subcellularLocation>
        <location evidence="1">Recycling endosome membrane</location>
        <topology evidence="1">Multi-pass membrane protein</topology>
    </subcellularLocation>
</comment>
<evidence type="ECO:0000256" key="18">
    <source>
        <dbReference type="ARBA" id="ARBA00023136"/>
    </source>
</evidence>
<keyword evidence="21" id="KW-0868">Chloride</keyword>
<evidence type="ECO:0000256" key="17">
    <source>
        <dbReference type="ARBA" id="ARBA00023065"/>
    </source>
</evidence>
<organism evidence="35 36">
    <name type="scientific">Stylophora pistillata</name>
    <name type="common">Smooth cauliflower coral</name>
    <dbReference type="NCBI Taxonomy" id="50429"/>
    <lineage>
        <taxon>Eukaryota</taxon>
        <taxon>Metazoa</taxon>
        <taxon>Cnidaria</taxon>
        <taxon>Anthozoa</taxon>
        <taxon>Hexacorallia</taxon>
        <taxon>Scleractinia</taxon>
        <taxon>Astrocoeniina</taxon>
        <taxon>Pocilloporidae</taxon>
        <taxon>Stylophora</taxon>
    </lineage>
</organism>
<keyword evidence="22" id="KW-0413">Isomerase</keyword>
<evidence type="ECO:0000256" key="5">
    <source>
        <dbReference type="ARBA" id="ARBA00009118"/>
    </source>
</evidence>
<dbReference type="InterPro" id="IPR017871">
    <property type="entry name" value="ABC_transporter-like_CS"/>
</dbReference>
<evidence type="ECO:0000256" key="32">
    <source>
        <dbReference type="SAM" id="Phobius"/>
    </source>
</evidence>
<feature type="transmembrane region" description="Helical" evidence="32">
    <location>
        <begin position="730"/>
        <end position="749"/>
    </location>
</feature>
<evidence type="ECO:0000256" key="23">
    <source>
        <dbReference type="ARBA" id="ARBA00023303"/>
    </source>
</evidence>
<feature type="region of interest" description="Disordered" evidence="31">
    <location>
        <begin position="634"/>
        <end position="654"/>
    </location>
</feature>
<dbReference type="PROSITE" id="PS50929">
    <property type="entry name" value="ABC_TM1F"/>
    <property type="match status" value="2"/>
</dbReference>
<keyword evidence="13" id="KW-0967">Endosome</keyword>
<name>A0A2B4RZA3_STYPI</name>
<evidence type="ECO:0000313" key="36">
    <source>
        <dbReference type="Proteomes" id="UP000225706"/>
    </source>
</evidence>
<evidence type="ECO:0000256" key="31">
    <source>
        <dbReference type="SAM" id="MobiDB-lite"/>
    </source>
</evidence>
<comment type="similarity">
    <text evidence="5">Belongs to the ABC transporter superfamily. ABCC family. CFTR transporter (TC 3.A.1.202) subfamily.</text>
</comment>
<evidence type="ECO:0000313" key="35">
    <source>
        <dbReference type="EMBL" id="PFX22113.1"/>
    </source>
</evidence>
<dbReference type="SUPFAM" id="SSF90123">
    <property type="entry name" value="ABC transporter transmembrane region"/>
    <property type="match status" value="2"/>
</dbReference>
<evidence type="ECO:0000256" key="6">
    <source>
        <dbReference type="ARBA" id="ARBA00009726"/>
    </source>
</evidence>
<dbReference type="EMBL" id="LSMT01000250">
    <property type="protein sequence ID" value="PFX22113.1"/>
    <property type="molecule type" value="Genomic_DNA"/>
</dbReference>
<evidence type="ECO:0000256" key="4">
    <source>
        <dbReference type="ARBA" id="ARBA00004520"/>
    </source>
</evidence>
<evidence type="ECO:0000256" key="1">
    <source>
        <dbReference type="ARBA" id="ARBA00004195"/>
    </source>
</evidence>
<keyword evidence="9" id="KW-0813">Transport</keyword>
<evidence type="ECO:0000256" key="29">
    <source>
        <dbReference type="ARBA" id="ARBA00044653"/>
    </source>
</evidence>
<evidence type="ECO:0000256" key="14">
    <source>
        <dbReference type="ARBA" id="ARBA00022824"/>
    </source>
</evidence>
<dbReference type="Pfam" id="PF00664">
    <property type="entry name" value="ABC_membrane"/>
    <property type="match status" value="2"/>
</dbReference>
<comment type="catalytic activity">
    <reaction evidence="28">
        <text>ATP + H2O + closed Cl(-) channel = ADP + phosphate + open Cl(-) channel.</text>
        <dbReference type="EC" id="5.6.1.6"/>
    </reaction>
</comment>
<feature type="transmembrane region" description="Helical" evidence="32">
    <location>
        <begin position="888"/>
        <end position="906"/>
    </location>
</feature>
<feature type="compositionally biased region" description="Acidic residues" evidence="31">
    <location>
        <begin position="635"/>
        <end position="652"/>
    </location>
</feature>
<evidence type="ECO:0000256" key="19">
    <source>
        <dbReference type="ARBA" id="ARBA00023173"/>
    </source>
</evidence>
<evidence type="ECO:0000256" key="8">
    <source>
        <dbReference type="ARBA" id="ARBA00016668"/>
    </source>
</evidence>
<keyword evidence="23" id="KW-0407">Ion channel</keyword>
<reference evidence="36" key="1">
    <citation type="journal article" date="2017" name="bioRxiv">
        <title>Comparative analysis of the genomes of Stylophora pistillata and Acropora digitifera provides evidence for extensive differences between species of corals.</title>
        <authorList>
            <person name="Voolstra C.R."/>
            <person name="Li Y."/>
            <person name="Liew Y.J."/>
            <person name="Baumgarten S."/>
            <person name="Zoccola D."/>
            <person name="Flot J.-F."/>
            <person name="Tambutte S."/>
            <person name="Allemand D."/>
            <person name="Aranda M."/>
        </authorList>
    </citation>
    <scope>NUCLEOTIDE SEQUENCE [LARGE SCALE GENOMIC DNA]</scope>
</reference>
<keyword evidence="12" id="KW-0547">Nucleotide-binding</keyword>
<dbReference type="FunFam" id="1.20.1560.10:FF:000014">
    <property type="entry name" value="Multidrug resistance-associated protein member 4"/>
    <property type="match status" value="1"/>
</dbReference>
<sequence length="1356" mass="152521">MDLSEKQHNSLPSPMAEASFLSRLTFWWLNGLFSKGYDRRLEPYDLYQVLKEDSAETLVADLESEWSKEVAAAAFSARKPSLGKAVARFAFVELIYVGVFGFLNESIRTVQPILLFYLVSYFIPNSSITKLEAYFYAMAVTVASTLSVILHQLDFFNGHRAGMHLRIATTGCVFRKSLRLGQGVMTGHVVNLVSTDTQSFDQFVSYLHFLWITPVQMVATMYLLWIQLGVSCFVPLAIMLLLILYQSHLGRVFAILRLKTARLSDERCNRMNEIISGVRVVKISTWELSFSKLIKNLRRFEISKIRKAMFLRALNMAVDFASQNIISCITFAGYVLLGNTLTAAKVFSSIAFLNALQRSVTRHFPPAVQKLNEAKITVKRIQEFLELDELSFEKIQQKSNRSGKSGVTVHNVTCSWSQERIDRSTLQDISFKVGMGDLCMVVGPVGSGKSSLLMMLLGELCITDGSLQIKGRIGYVPQQAWIFSGSVRQNIVFGQTFEADRYDNVIKVCCLEKDIDLLPEGDLTLIGEKGVTLSGGQKARVCLARAVYFKADIYILDDPLSAVDVRVGRKLFDECIDGLLRQCPRVLVTHQLQYLRNATEILYLEKGKIHSRGSYTDLVNAGIDLVSLLRVRNDDNDDDNDDKDSAIDEDSEPVQPYPVHDVIFRRGGGAKGMNAFNRWSTASSIDIEADFEAMASKAKEKPQVDTEERPRGSIAWSLYVRYFRAGGNDLVLLLLVVLCVCAQGVFTLSDWWLSQWSNSQGQDLFVFKFVQAVMRYPMDGEASKHNTHMIIYGGLVTTTLVLSFLRVLLFFHATVTASVKLHNNMFDAVIRAPVFFFDTNPTGRILNRFSSDTAYMDTLIPETFLDFLQLGLLVVAVVSMNVITMPFILVGVVPLILVFCCLRNYYLKTTREIKRLEGTARSPVLSHLVTTLDGLTSIRSHSLQDVMIHEFNICQDRHTETWFLFIATSRWLAYRLDFLCMLFVFMASFTPLFIAERGEIDAGLVGLCLTYAVLLPGHFQWCVRQSAEVENQMTSVERIMELCCLESEGNWHGKVTVPATWPELGLITAESVSFKYHPTLPRVLKNVNFCIRAQEKVGIVGRTGAGKSSLLAALLRLADSSGTIRIDGIDISELGLHELRSRLSVIPQDPVLFSGTLRKNLDPFDEYSEMELWRALQEVQLSDMICSLTGGLDGLLTESGSNLSVGQRQLICLARAILRGNKILIMDEATANVDQRTDSFIQETIKRRFQTCTVLTIAHRLKTIMDCDRVMVLDNGRLKEFDEPHLLLQNRWGHFYRLVQHTGSLTSIQLALAARQAFLLRHQPQASYAVPDASRSYLSSYIPISGFTDLQLESCV</sequence>
<dbReference type="CDD" id="cd18594">
    <property type="entry name" value="ABC_6TM_CFTR_D1"/>
    <property type="match status" value="1"/>
</dbReference>
<dbReference type="PROSITE" id="PS00211">
    <property type="entry name" value="ABC_TRANSPORTER_1"/>
    <property type="match status" value="2"/>
</dbReference>
<keyword evidence="36" id="KW-1185">Reference proteome</keyword>
<evidence type="ECO:0000256" key="27">
    <source>
        <dbReference type="ARBA" id="ARBA00033163"/>
    </source>
</evidence>
<feature type="transmembrane region" description="Helical" evidence="32">
    <location>
        <begin position="85"/>
        <end position="103"/>
    </location>
</feature>
<dbReference type="GO" id="GO:0031901">
    <property type="term" value="C:early endosome membrane"/>
    <property type="evidence" value="ECO:0007669"/>
    <property type="project" value="UniProtKB-SubCell"/>
</dbReference>
<evidence type="ECO:0000259" key="34">
    <source>
        <dbReference type="PROSITE" id="PS50929"/>
    </source>
</evidence>
<evidence type="ECO:0000256" key="7">
    <source>
        <dbReference type="ARBA" id="ARBA00012195"/>
    </source>
</evidence>
<protein>
    <recommendedName>
        <fullName evidence="8">Cystic fibrosis transmembrane conductance regulator</fullName>
        <ecNumber evidence="7">5.6.1.6</ecNumber>
    </recommendedName>
    <alternativeName>
        <fullName evidence="25">ATP-binding cassette sub-family C member 7</fullName>
    </alternativeName>
    <alternativeName>
        <fullName evidence="26">Channel conductance-controlling ATPase</fullName>
    </alternativeName>
    <alternativeName>
        <fullName evidence="27">cAMP-dependent chloride channel</fullName>
    </alternativeName>
</protein>
<dbReference type="GO" id="GO:0005524">
    <property type="term" value="F:ATP binding"/>
    <property type="evidence" value="ECO:0007669"/>
    <property type="project" value="UniProtKB-KW"/>
</dbReference>
<evidence type="ECO:0000256" key="11">
    <source>
        <dbReference type="ARBA" id="ARBA00022692"/>
    </source>
</evidence>
<evidence type="ECO:0000256" key="22">
    <source>
        <dbReference type="ARBA" id="ARBA00023235"/>
    </source>
</evidence>
<dbReference type="GO" id="GO:0016887">
    <property type="term" value="F:ATP hydrolysis activity"/>
    <property type="evidence" value="ECO:0007669"/>
    <property type="project" value="InterPro"/>
</dbReference>
<evidence type="ECO:0000256" key="9">
    <source>
        <dbReference type="ARBA" id="ARBA00022448"/>
    </source>
</evidence>
<dbReference type="InterPro" id="IPR003593">
    <property type="entry name" value="AAA+_ATPase"/>
</dbReference>
<dbReference type="Pfam" id="PF00005">
    <property type="entry name" value="ABC_tran"/>
    <property type="match status" value="2"/>
</dbReference>
<dbReference type="STRING" id="50429.A0A2B4RZA3"/>
<dbReference type="InterPro" id="IPR036640">
    <property type="entry name" value="ABC1_TM_sf"/>
</dbReference>
<keyword evidence="10" id="KW-0597">Phosphoprotein</keyword>
<dbReference type="CDD" id="cd03250">
    <property type="entry name" value="ABCC_MRP_domain1"/>
    <property type="match status" value="1"/>
</dbReference>
<dbReference type="GO" id="GO:0016324">
    <property type="term" value="C:apical plasma membrane"/>
    <property type="evidence" value="ECO:0007669"/>
    <property type="project" value="UniProtKB-SubCell"/>
</dbReference>
<keyword evidence="14" id="KW-0256">Endoplasmic reticulum</keyword>
<dbReference type="GO" id="GO:0005260">
    <property type="term" value="F:intracellularly ATP-gated chloride channel activity"/>
    <property type="evidence" value="ECO:0007669"/>
    <property type="project" value="UniProtKB-EC"/>
</dbReference>
<comment type="catalytic activity">
    <reaction evidence="29">
        <text>hydrogencarbonate(in) = hydrogencarbonate(out)</text>
        <dbReference type="Rhea" id="RHEA:28695"/>
        <dbReference type="ChEBI" id="CHEBI:17544"/>
    </reaction>
</comment>
<feature type="domain" description="ABC transmembrane type-1" evidence="34">
    <location>
        <begin position="733"/>
        <end position="1031"/>
    </location>
</feature>
<dbReference type="PROSITE" id="PS50893">
    <property type="entry name" value="ABC_TRANSPORTER_2"/>
    <property type="match status" value="2"/>
</dbReference>
<comment type="catalytic activity">
    <reaction evidence="24">
        <text>chloride(in) = chloride(out)</text>
        <dbReference type="Rhea" id="RHEA:29823"/>
        <dbReference type="ChEBI" id="CHEBI:17996"/>
    </reaction>
</comment>
<evidence type="ECO:0000259" key="33">
    <source>
        <dbReference type="PROSITE" id="PS50893"/>
    </source>
</evidence>
<dbReference type="InterPro" id="IPR050173">
    <property type="entry name" value="ABC_transporter_C-like"/>
</dbReference>
<dbReference type="CDD" id="cd18601">
    <property type="entry name" value="ABC_6TM_MRP4_D2_like"/>
    <property type="match status" value="1"/>
</dbReference>
<feature type="domain" description="ABC transporter" evidence="33">
    <location>
        <begin position="407"/>
        <end position="631"/>
    </location>
</feature>
<evidence type="ECO:0000256" key="2">
    <source>
        <dbReference type="ARBA" id="ARBA00004424"/>
    </source>
</evidence>
<dbReference type="GO" id="GO:0034707">
    <property type="term" value="C:chloride channel complex"/>
    <property type="evidence" value="ECO:0007669"/>
    <property type="project" value="UniProtKB-KW"/>
</dbReference>
<evidence type="ECO:0000256" key="28">
    <source>
        <dbReference type="ARBA" id="ARBA00034073"/>
    </source>
</evidence>
<evidence type="ECO:0000256" key="10">
    <source>
        <dbReference type="ARBA" id="ARBA00022553"/>
    </source>
</evidence>
<evidence type="ECO:0000256" key="16">
    <source>
        <dbReference type="ARBA" id="ARBA00022989"/>
    </source>
</evidence>
<dbReference type="PANTHER" id="PTHR24223:SF456">
    <property type="entry name" value="MULTIDRUG RESISTANCE-ASSOCIATED PROTEIN LETHAL(2)03659"/>
    <property type="match status" value="1"/>
</dbReference>
<evidence type="ECO:0000256" key="30">
    <source>
        <dbReference type="ARBA" id="ARBA00048778"/>
    </source>
</evidence>
<dbReference type="SMART" id="SM00382">
    <property type="entry name" value="AAA"/>
    <property type="match status" value="2"/>
</dbReference>
<keyword evidence="20" id="KW-0325">Glycoprotein</keyword>
<dbReference type="GO" id="GO:0055038">
    <property type="term" value="C:recycling endosome membrane"/>
    <property type="evidence" value="ECO:0007669"/>
    <property type="project" value="UniProtKB-SubCell"/>
</dbReference>
<feature type="transmembrane region" description="Helical" evidence="32">
    <location>
        <begin position="972"/>
        <end position="994"/>
    </location>
</feature>
<dbReference type="OrthoDB" id="6500128at2759"/>
<dbReference type="Proteomes" id="UP000225706">
    <property type="component" value="Unassembled WGS sequence"/>
</dbReference>
<keyword evidence="16 32" id="KW-1133">Transmembrane helix</keyword>
<dbReference type="FunFam" id="1.20.1560.10:FF:000026">
    <property type="entry name" value="Multidrug resistance-associated protein lethal(2)03659"/>
    <property type="match status" value="1"/>
</dbReference>
<dbReference type="InterPro" id="IPR003439">
    <property type="entry name" value="ABC_transporter-like_ATP-bd"/>
</dbReference>
<keyword evidence="18 32" id="KW-0472">Membrane</keyword>
<dbReference type="FunFam" id="3.40.50.300:FF:000163">
    <property type="entry name" value="Multidrug resistance-associated protein member 4"/>
    <property type="match status" value="1"/>
</dbReference>
<gene>
    <name evidence="35" type="primary">ABCC4</name>
    <name evidence="35" type="ORF">AWC38_SpisGene13365</name>
</gene>
<keyword evidence="15" id="KW-0067">ATP-binding</keyword>
<proteinExistence type="inferred from homology"/>
<feature type="transmembrane region" description="Helical" evidence="32">
    <location>
        <begin position="222"/>
        <end position="245"/>
    </location>
</feature>
<dbReference type="EC" id="5.6.1.6" evidence="7"/>
<dbReference type="InterPro" id="IPR027417">
    <property type="entry name" value="P-loop_NTPase"/>
</dbReference>
<dbReference type="CDD" id="cd03244">
    <property type="entry name" value="ABCC_MRP_domain2"/>
    <property type="match status" value="1"/>
</dbReference>
<evidence type="ECO:0000256" key="21">
    <source>
        <dbReference type="ARBA" id="ARBA00023214"/>
    </source>
</evidence>
<comment type="similarity">
    <text evidence="6">Belongs to the ABC transporter superfamily. ABCC family. Conjugate transporter (TC 3.A.1.208) subfamily.</text>
</comment>
<comment type="catalytic activity">
    <reaction evidence="30">
        <text>ATP + H2O = ADP + phosphate + H(+)</text>
        <dbReference type="Rhea" id="RHEA:13065"/>
        <dbReference type="ChEBI" id="CHEBI:15377"/>
        <dbReference type="ChEBI" id="CHEBI:15378"/>
        <dbReference type="ChEBI" id="CHEBI:30616"/>
        <dbReference type="ChEBI" id="CHEBI:43474"/>
        <dbReference type="ChEBI" id="CHEBI:456216"/>
    </reaction>
    <physiologicalReaction direction="left-to-right" evidence="30">
        <dbReference type="Rhea" id="RHEA:13066"/>
    </physiologicalReaction>
</comment>
<keyword evidence="17" id="KW-0406">Ion transport</keyword>
<evidence type="ECO:0000256" key="26">
    <source>
        <dbReference type="ARBA" id="ARBA00031358"/>
    </source>
</evidence>
<feature type="transmembrane region" description="Helical" evidence="32">
    <location>
        <begin position="789"/>
        <end position="811"/>
    </location>
</feature>
<feature type="domain" description="ABC transporter" evidence="33">
    <location>
        <begin position="1067"/>
        <end position="1300"/>
    </location>
</feature>
<dbReference type="InterPro" id="IPR047083">
    <property type="entry name" value="ABCC4_TMD2"/>
</dbReference>
<dbReference type="Gene3D" id="1.20.1560.10">
    <property type="entry name" value="ABC transporter type 1, transmembrane domain"/>
    <property type="match status" value="2"/>
</dbReference>
<dbReference type="InterPro" id="IPR009147">
    <property type="entry name" value="CFTR/ABCC7"/>
</dbReference>
<evidence type="ECO:0000256" key="24">
    <source>
        <dbReference type="ARBA" id="ARBA00024167"/>
    </source>
</evidence>
<dbReference type="GO" id="GO:0005789">
    <property type="term" value="C:endoplasmic reticulum membrane"/>
    <property type="evidence" value="ECO:0007669"/>
    <property type="project" value="UniProtKB-SubCell"/>
</dbReference>
<feature type="transmembrane region" description="Helical" evidence="32">
    <location>
        <begin position="864"/>
        <end position="882"/>
    </location>
</feature>
<evidence type="ECO:0000256" key="3">
    <source>
        <dbReference type="ARBA" id="ARBA00004477"/>
    </source>
</evidence>
<feature type="transmembrane region" description="Helical" evidence="32">
    <location>
        <begin position="109"/>
        <end position="126"/>
    </location>
</feature>
<keyword evidence="11 32" id="KW-0812">Transmembrane</keyword>
<accession>A0A2B4RZA3</accession>
<dbReference type="PRINTS" id="PR01851">
    <property type="entry name" value="CYSFIBREGLTR"/>
</dbReference>
<comment type="caution">
    <text evidence="35">The sequence shown here is derived from an EMBL/GenBank/DDBJ whole genome shotgun (WGS) entry which is preliminary data.</text>
</comment>
<feature type="transmembrane region" description="Helical" evidence="32">
    <location>
        <begin position="133"/>
        <end position="153"/>
    </location>
</feature>
<evidence type="ECO:0000256" key="15">
    <source>
        <dbReference type="ARBA" id="ARBA00022840"/>
    </source>
</evidence>